<comment type="similarity">
    <text evidence="1">Belongs to the peptidase M16 family.</text>
</comment>
<name>A0A1C3EB77_9GAMM</name>
<feature type="domain" description="Peptidase M16 N-terminal" evidence="2">
    <location>
        <begin position="59"/>
        <end position="196"/>
    </location>
</feature>
<accession>A0A1C3EB77</accession>
<evidence type="ECO:0000259" key="2">
    <source>
        <dbReference type="Pfam" id="PF00675"/>
    </source>
</evidence>
<keyword evidence="5" id="KW-1185">Reference proteome</keyword>
<dbReference type="PANTHER" id="PTHR11851:SF49">
    <property type="entry name" value="MITOCHONDRIAL-PROCESSING PEPTIDASE SUBUNIT ALPHA"/>
    <property type="match status" value="1"/>
</dbReference>
<dbReference type="OrthoDB" id="9811314at2"/>
<dbReference type="Proteomes" id="UP000094936">
    <property type="component" value="Unassembled WGS sequence"/>
</dbReference>
<feature type="domain" description="Peptidase M16 N-terminal" evidence="2">
    <location>
        <begin position="532"/>
        <end position="662"/>
    </location>
</feature>
<evidence type="ECO:0000313" key="4">
    <source>
        <dbReference type="EMBL" id="ODA30506.1"/>
    </source>
</evidence>
<feature type="domain" description="Peptidase M16 C-terminal" evidence="3">
    <location>
        <begin position="216"/>
        <end position="389"/>
    </location>
</feature>
<organism evidence="4 5">
    <name type="scientific">Veronia pacifica</name>
    <dbReference type="NCBI Taxonomy" id="1080227"/>
    <lineage>
        <taxon>Bacteria</taxon>
        <taxon>Pseudomonadati</taxon>
        <taxon>Pseudomonadota</taxon>
        <taxon>Gammaproteobacteria</taxon>
        <taxon>Vibrionales</taxon>
        <taxon>Vibrionaceae</taxon>
        <taxon>Veronia</taxon>
    </lineage>
</organism>
<gene>
    <name evidence="4" type="ORF">A8L45_20140</name>
</gene>
<dbReference type="EMBL" id="LYBM01000052">
    <property type="protein sequence ID" value="ODA30506.1"/>
    <property type="molecule type" value="Genomic_DNA"/>
</dbReference>
<evidence type="ECO:0000259" key="3">
    <source>
        <dbReference type="Pfam" id="PF05193"/>
    </source>
</evidence>
<dbReference type="InterPro" id="IPR050361">
    <property type="entry name" value="MPP/UQCRC_Complex"/>
</dbReference>
<evidence type="ECO:0000256" key="1">
    <source>
        <dbReference type="ARBA" id="ARBA00007261"/>
    </source>
</evidence>
<dbReference type="InterPro" id="IPR011765">
    <property type="entry name" value="Pept_M16_N"/>
</dbReference>
<comment type="caution">
    <text evidence="4">The sequence shown here is derived from an EMBL/GenBank/DDBJ whole genome shotgun (WGS) entry which is preliminary data.</text>
</comment>
<dbReference type="InterPro" id="IPR011249">
    <property type="entry name" value="Metalloenz_LuxS/M16"/>
</dbReference>
<sequence length="942" mass="104942">MRNFVIFFSVAFLNACSLVSHSPEVVPPAGVTFVEQKNQSRTEPSISYQKYRLDNGLTVLLHKDSSDPLVHVDVTYHVGSAREEPGRSGFAHFFEHMMFQGSEHVADQQHFAIVTESGGSLNGSTNRDRTNYYQTVPSNQLEKILWLEADRMGFFIDAMSQRKFDIQLDTVKNERAQNYDNRPYGLVSEKIAETLYPPGHPYAHPTIGYVRDLNRATLDDLKAFFLRWYGPNNATLTIGGDFDTAQTLAWIKKYFADIPTGPEVEPQAPAPVALTESRYLTLEDKIEQPVLTLTWPTVTPSSKVRISLDMLTAILGGGKNGLLYQKLVKPGKVLSASVSQRCGELACSVQLYVSANKGQPLSDVYNDVMDVLEHFNERGASEDDLSLVKGGAEASAIFSLQSVQGKVAQLAFNQTFYDTPDRLNTWLKRLAKVSTRDVDTAFDSYIWQKPAVVLSTVPEGMRQLAAATANVDAVIAVEPTEREPLKVRKTPETFDRSKMPTAGEPVFGALPDVYRFALDNGVQVIGMESRETPTILLEFLLPAGSLIEPDGKQGVAYLTAAMLEEGTQSSSGEEIEAKLDRLGSSVNLWSGREHTILSVSTLKKNLYPTLKIAAEILYQPRFSEQDFTRLKRQTIESLGFQSSSPRALLIKAQREVLYKNDQHRTPPGGDRKTISALTLDDVKQFYQQHYSPSGTQVAIVGDITQRHAQSLISRLSQWQGEPARPSALPDYNQYQRQTIWLVDKPGATQSTIQFVRKGMPYDVTGDMFKTMLANFNLGGNFNGRLNQNLREDKGFTYGVRGSVYGNKDSGLIAFETQVRADVTADAIQEMRRELDLFATKGLSEQEMAFMRSAFVQGQALSYETPAQKIALLEAMQEFGLPASYRQQQQKIIASVTKKELNKLAKQWFNPSDYQIILVGDAKKIRASLEKTGLPIEMVATES</sequence>
<feature type="domain" description="Peptidase M16 C-terminal" evidence="3">
    <location>
        <begin position="677"/>
        <end position="851"/>
    </location>
</feature>
<proteinExistence type="inferred from homology"/>
<dbReference type="Pfam" id="PF05193">
    <property type="entry name" value="Peptidase_M16_C"/>
    <property type="match status" value="2"/>
</dbReference>
<protein>
    <submittedName>
        <fullName evidence="4">Peptidase M16</fullName>
    </submittedName>
</protein>
<dbReference type="STRING" id="1080227.A8L45_20140"/>
<dbReference type="PANTHER" id="PTHR11851">
    <property type="entry name" value="METALLOPROTEASE"/>
    <property type="match status" value="1"/>
</dbReference>
<dbReference type="GO" id="GO:0046872">
    <property type="term" value="F:metal ion binding"/>
    <property type="evidence" value="ECO:0007669"/>
    <property type="project" value="InterPro"/>
</dbReference>
<dbReference type="SUPFAM" id="SSF63411">
    <property type="entry name" value="LuxS/MPP-like metallohydrolase"/>
    <property type="match status" value="4"/>
</dbReference>
<dbReference type="AlphaFoldDB" id="A0A1C3EB77"/>
<reference evidence="4 5" key="1">
    <citation type="submission" date="2016-05" db="EMBL/GenBank/DDBJ databases">
        <title>Genomic Taxonomy of the Vibrionaceae.</title>
        <authorList>
            <person name="Gomez-Gil B."/>
            <person name="Enciso-Ibarra J."/>
        </authorList>
    </citation>
    <scope>NUCLEOTIDE SEQUENCE [LARGE SCALE GENOMIC DNA]</scope>
    <source>
        <strain evidence="4 5">CAIM 1920</strain>
    </source>
</reference>
<dbReference type="RefSeq" id="WP_068905151.1">
    <property type="nucleotide sequence ID" value="NZ_JBHUIF010000019.1"/>
</dbReference>
<dbReference type="Gene3D" id="3.30.830.10">
    <property type="entry name" value="Metalloenzyme, LuxS/M16 peptidase-like"/>
    <property type="match status" value="4"/>
</dbReference>
<dbReference type="Pfam" id="PF00675">
    <property type="entry name" value="Peptidase_M16"/>
    <property type="match status" value="2"/>
</dbReference>
<evidence type="ECO:0000313" key="5">
    <source>
        <dbReference type="Proteomes" id="UP000094936"/>
    </source>
</evidence>
<dbReference type="InterPro" id="IPR007863">
    <property type="entry name" value="Peptidase_M16_C"/>
</dbReference>